<dbReference type="CDD" id="cd00778">
    <property type="entry name" value="ProRS_core_arch_euk"/>
    <property type="match status" value="1"/>
</dbReference>
<accession>A0A6D2HZQ1</accession>
<sequence>MSKELSEEGTRDVSAETCVKQKEIKKETRLGMSVKKDDDFGKWYSEVCIRGQLLSYYDVQGCYILKPSAIKVWNLIKAFFDAKIEKMGVEEHTFPLFVTPCALEKEKKHIEGFAPELAWVTKAGESELAVPLAIRPTSETIMYPHFSKEIRSYRDLPLKANQWVNVVRWEVSDPVPFIRSREFLWQEGHTAFATQAEADKEVLHILDLYSDVYEKLFAVPVIKGKKSENEKFSGGNYTTSVEAFIPSTGRGIQAATSHSLGQRFANMFDITFEDKEGHRSNVWQNSWGLSTRSIGVMVMTHGDDKGLVFPPLVAPVQVVVIPVPFIGADTKMIYEACEAVKATLHEAGFRAKEDNRDNYACGWKYSDSEQKGVPLRIEIGPRDLASNQVRMVRRDTGAKVDIPRGDLVERVRDVLGEIQRSLFDAAKTKLDNCIQVVETWDEFMEALSQKKLILAPWCDEVEVEELVKKRTKEETGGAAAKTLCAPLDQPELKDDTLCFASGKKATTWSYWGRSY</sequence>
<dbReference type="CDD" id="cd00862">
    <property type="entry name" value="ProRS_anticodon_zinc"/>
    <property type="match status" value="1"/>
</dbReference>
<dbReference type="InterPro" id="IPR002316">
    <property type="entry name" value="Pro-tRNA-ligase_IIa"/>
</dbReference>
<dbReference type="SMART" id="SM00946">
    <property type="entry name" value="ProRS-C_1"/>
    <property type="match status" value="1"/>
</dbReference>
<dbReference type="InterPro" id="IPR004154">
    <property type="entry name" value="Anticodon-bd"/>
</dbReference>
<dbReference type="PROSITE" id="PS50862">
    <property type="entry name" value="AA_TRNA_LIGASE_II"/>
    <property type="match status" value="1"/>
</dbReference>
<keyword evidence="5" id="KW-0648">Protein biosynthesis</keyword>
<dbReference type="GO" id="GO:0005737">
    <property type="term" value="C:cytoplasm"/>
    <property type="evidence" value="ECO:0007669"/>
    <property type="project" value="InterPro"/>
</dbReference>
<dbReference type="GO" id="GO:0017101">
    <property type="term" value="C:aminoacyl-tRNA synthetase multienzyme complex"/>
    <property type="evidence" value="ECO:0007669"/>
    <property type="project" value="TreeGrafter"/>
</dbReference>
<evidence type="ECO:0000256" key="7">
    <source>
        <dbReference type="ARBA" id="ARBA00029731"/>
    </source>
</evidence>
<dbReference type="Gene3D" id="3.40.50.800">
    <property type="entry name" value="Anticodon-binding domain"/>
    <property type="match status" value="1"/>
</dbReference>
<dbReference type="Proteomes" id="UP000467841">
    <property type="component" value="Unassembled WGS sequence"/>
</dbReference>
<dbReference type="GO" id="GO:0004827">
    <property type="term" value="F:proline-tRNA ligase activity"/>
    <property type="evidence" value="ECO:0007669"/>
    <property type="project" value="UniProtKB-EC"/>
</dbReference>
<dbReference type="GO" id="GO:0005524">
    <property type="term" value="F:ATP binding"/>
    <property type="evidence" value="ECO:0007669"/>
    <property type="project" value="UniProtKB-KW"/>
</dbReference>
<dbReference type="OrthoDB" id="1350766at2759"/>
<dbReference type="Gene3D" id="3.30.930.10">
    <property type="entry name" value="Bira Bifunctional Protein, Domain 2"/>
    <property type="match status" value="1"/>
</dbReference>
<gene>
    <name evidence="10" type="ORF">MERR_LOCUS5682</name>
</gene>
<dbReference type="FunFam" id="3.30.110.30:FF:000003">
    <property type="entry name" value="Proline--tRNA ligase, cytoplasmic"/>
    <property type="match status" value="1"/>
</dbReference>
<evidence type="ECO:0000256" key="1">
    <source>
        <dbReference type="ARBA" id="ARBA00012831"/>
    </source>
</evidence>
<evidence type="ECO:0000256" key="4">
    <source>
        <dbReference type="ARBA" id="ARBA00022840"/>
    </source>
</evidence>
<dbReference type="InterPro" id="IPR002314">
    <property type="entry name" value="aa-tRNA-synt_IIb"/>
</dbReference>
<dbReference type="Pfam" id="PF09180">
    <property type="entry name" value="ProRS-C_1"/>
    <property type="match status" value="1"/>
</dbReference>
<evidence type="ECO:0000256" key="5">
    <source>
        <dbReference type="ARBA" id="ARBA00022917"/>
    </source>
</evidence>
<dbReference type="InterPro" id="IPR036621">
    <property type="entry name" value="Anticodon-bd_dom_sf"/>
</dbReference>
<comment type="caution">
    <text evidence="10">The sequence shown here is derived from an EMBL/GenBank/DDBJ whole genome shotgun (WGS) entry which is preliminary data.</text>
</comment>
<keyword evidence="6" id="KW-0030">Aminoacyl-tRNA synthetase</keyword>
<dbReference type="InterPro" id="IPR017449">
    <property type="entry name" value="Pro-tRNA_synth_II"/>
</dbReference>
<evidence type="ECO:0000256" key="8">
    <source>
        <dbReference type="ARBA" id="ARBA00047671"/>
    </source>
</evidence>
<evidence type="ECO:0000313" key="11">
    <source>
        <dbReference type="Proteomes" id="UP000467841"/>
    </source>
</evidence>
<dbReference type="AlphaFoldDB" id="A0A6D2HZQ1"/>
<dbReference type="Pfam" id="PF00587">
    <property type="entry name" value="tRNA-synt_2b"/>
    <property type="match status" value="1"/>
</dbReference>
<dbReference type="Gene3D" id="3.30.110.30">
    <property type="entry name" value="C-terminal domain of ProRS"/>
    <property type="match status" value="1"/>
</dbReference>
<dbReference type="SUPFAM" id="SSF55681">
    <property type="entry name" value="Class II aaRS and biotin synthetases"/>
    <property type="match status" value="1"/>
</dbReference>
<keyword evidence="4" id="KW-0067">ATP-binding</keyword>
<reference evidence="10" key="1">
    <citation type="submission" date="2020-01" db="EMBL/GenBank/DDBJ databases">
        <authorList>
            <person name="Mishra B."/>
        </authorList>
    </citation>
    <scope>NUCLEOTIDE SEQUENCE [LARGE SCALE GENOMIC DNA]</scope>
</reference>
<evidence type="ECO:0000256" key="3">
    <source>
        <dbReference type="ARBA" id="ARBA00022741"/>
    </source>
</evidence>
<feature type="domain" description="Aminoacyl-transfer RNA synthetases class-II family profile" evidence="9">
    <location>
        <begin position="60"/>
        <end position="310"/>
    </location>
</feature>
<keyword evidence="3" id="KW-0547">Nucleotide-binding</keyword>
<dbReference type="NCBIfam" id="TIGR00408">
    <property type="entry name" value="proS_fam_I"/>
    <property type="match status" value="1"/>
</dbReference>
<dbReference type="InterPro" id="IPR006195">
    <property type="entry name" value="aa-tRNA-synth_II"/>
</dbReference>
<dbReference type="EC" id="6.1.1.15" evidence="1"/>
<dbReference type="PANTHER" id="PTHR43382:SF2">
    <property type="entry name" value="BIFUNCTIONAL GLUTAMATE_PROLINE--TRNA LIGASE"/>
    <property type="match status" value="1"/>
</dbReference>
<evidence type="ECO:0000259" key="9">
    <source>
        <dbReference type="PROSITE" id="PS50862"/>
    </source>
</evidence>
<dbReference type="InterPro" id="IPR004499">
    <property type="entry name" value="Pro-tRNA-ligase_IIa_arc-type"/>
</dbReference>
<proteinExistence type="inferred from homology"/>
<comment type="catalytic activity">
    <reaction evidence="8">
        <text>tRNA(Pro) + L-proline + ATP = L-prolyl-tRNA(Pro) + AMP + diphosphate</text>
        <dbReference type="Rhea" id="RHEA:14305"/>
        <dbReference type="Rhea" id="RHEA-COMP:9700"/>
        <dbReference type="Rhea" id="RHEA-COMP:9702"/>
        <dbReference type="ChEBI" id="CHEBI:30616"/>
        <dbReference type="ChEBI" id="CHEBI:33019"/>
        <dbReference type="ChEBI" id="CHEBI:60039"/>
        <dbReference type="ChEBI" id="CHEBI:78442"/>
        <dbReference type="ChEBI" id="CHEBI:78532"/>
        <dbReference type="ChEBI" id="CHEBI:456215"/>
        <dbReference type="EC" id="6.1.1.15"/>
    </reaction>
</comment>
<evidence type="ECO:0000256" key="2">
    <source>
        <dbReference type="ARBA" id="ARBA00022598"/>
    </source>
</evidence>
<organism evidence="10 11">
    <name type="scientific">Microthlaspi erraticum</name>
    <dbReference type="NCBI Taxonomy" id="1685480"/>
    <lineage>
        <taxon>Eukaryota</taxon>
        <taxon>Viridiplantae</taxon>
        <taxon>Streptophyta</taxon>
        <taxon>Embryophyta</taxon>
        <taxon>Tracheophyta</taxon>
        <taxon>Spermatophyta</taxon>
        <taxon>Magnoliopsida</taxon>
        <taxon>eudicotyledons</taxon>
        <taxon>Gunneridae</taxon>
        <taxon>Pentapetalae</taxon>
        <taxon>rosids</taxon>
        <taxon>malvids</taxon>
        <taxon>Brassicales</taxon>
        <taxon>Brassicaceae</taxon>
        <taxon>Coluteocarpeae</taxon>
        <taxon>Microthlaspi</taxon>
    </lineage>
</organism>
<evidence type="ECO:0000313" key="10">
    <source>
        <dbReference type="EMBL" id="CAA7018447.1"/>
    </source>
</evidence>
<dbReference type="GO" id="GO:0006433">
    <property type="term" value="P:prolyl-tRNA aminoacylation"/>
    <property type="evidence" value="ECO:0007669"/>
    <property type="project" value="InterPro"/>
</dbReference>
<dbReference type="InterPro" id="IPR045864">
    <property type="entry name" value="aa-tRNA-synth_II/BPL/LPL"/>
</dbReference>
<dbReference type="PRINTS" id="PR01046">
    <property type="entry name" value="TRNASYNTHPRO"/>
</dbReference>
<dbReference type="FunFam" id="3.30.930.10:FF:000007">
    <property type="entry name" value="Bifunctional glutamate/proline--tRNA ligase"/>
    <property type="match status" value="1"/>
</dbReference>
<dbReference type="EMBL" id="CACVBM020000388">
    <property type="protein sequence ID" value="CAA7018447.1"/>
    <property type="molecule type" value="Genomic_DNA"/>
</dbReference>
<dbReference type="InterPro" id="IPR033721">
    <property type="entry name" value="ProRS_core_arch_euk"/>
</dbReference>
<dbReference type="SUPFAM" id="SSF52954">
    <property type="entry name" value="Class II aaRS ABD-related"/>
    <property type="match status" value="1"/>
</dbReference>
<dbReference type="HAMAP" id="MF_01571">
    <property type="entry name" value="Pro_tRNA_synth_type3"/>
    <property type="match status" value="1"/>
</dbReference>
<protein>
    <recommendedName>
        <fullName evidence="1">proline--tRNA ligase</fullName>
        <ecNumber evidence="1">6.1.1.15</ecNumber>
    </recommendedName>
    <alternativeName>
        <fullName evidence="7">Prolyl-tRNA synthetase</fullName>
    </alternativeName>
</protein>
<dbReference type="Pfam" id="PF03129">
    <property type="entry name" value="HGTP_anticodon"/>
    <property type="match status" value="1"/>
</dbReference>
<keyword evidence="11" id="KW-1185">Reference proteome</keyword>
<dbReference type="FunFam" id="3.40.50.800:FF:000005">
    <property type="entry name" value="bifunctional glutamate/proline--tRNA ligase"/>
    <property type="match status" value="1"/>
</dbReference>
<evidence type="ECO:0000256" key="6">
    <source>
        <dbReference type="ARBA" id="ARBA00023146"/>
    </source>
</evidence>
<name>A0A6D2HZQ1_9BRAS</name>
<keyword evidence="2" id="KW-0436">Ligase</keyword>
<dbReference type="PANTHER" id="PTHR43382">
    <property type="entry name" value="PROLYL-TRNA SYNTHETASE"/>
    <property type="match status" value="1"/>
</dbReference>
<dbReference type="InterPro" id="IPR016061">
    <property type="entry name" value="Pro-tRNA_ligase_II_C"/>
</dbReference>
<dbReference type="SUPFAM" id="SSF64586">
    <property type="entry name" value="C-terminal domain of ProRS"/>
    <property type="match status" value="1"/>
</dbReference>